<evidence type="ECO:0000259" key="6">
    <source>
        <dbReference type="PROSITE" id="PS50002"/>
    </source>
</evidence>
<dbReference type="GO" id="GO:0016477">
    <property type="term" value="P:cell migration"/>
    <property type="evidence" value="ECO:0007669"/>
    <property type="project" value="TreeGrafter"/>
</dbReference>
<proteinExistence type="predicted"/>
<dbReference type="CDD" id="cd11766">
    <property type="entry name" value="SH3_Nck_2"/>
    <property type="match status" value="1"/>
</dbReference>
<dbReference type="InterPro" id="IPR001452">
    <property type="entry name" value="SH3_domain"/>
</dbReference>
<evidence type="ECO:0000313" key="11">
    <source>
        <dbReference type="Proteomes" id="UP000054815"/>
    </source>
</evidence>
<dbReference type="PRINTS" id="PR00401">
    <property type="entry name" value="SH2DOMAIN"/>
</dbReference>
<dbReference type="InterPro" id="IPR051184">
    <property type="entry name" value="Tyrosine-phos_adapter"/>
</dbReference>
<feature type="non-terminal residue" evidence="9">
    <location>
        <position position="1"/>
    </location>
</feature>
<dbReference type="STRING" id="6337.A0A0V1JVF2"/>
<name>A0A0V1JVF2_TRIPS</name>
<keyword evidence="1 4" id="KW-0728">SH3 domain</keyword>
<evidence type="ECO:0000256" key="1">
    <source>
        <dbReference type="ARBA" id="ARBA00022443"/>
    </source>
</evidence>
<organism evidence="9 12">
    <name type="scientific">Trichinella pseudospiralis</name>
    <name type="common">Parasitic roundworm</name>
    <dbReference type="NCBI Taxonomy" id="6337"/>
    <lineage>
        <taxon>Eukaryota</taxon>
        <taxon>Metazoa</taxon>
        <taxon>Ecdysozoa</taxon>
        <taxon>Nematoda</taxon>
        <taxon>Enoplea</taxon>
        <taxon>Dorylaimia</taxon>
        <taxon>Trichinellida</taxon>
        <taxon>Trichinellidae</taxon>
        <taxon>Trichinella</taxon>
    </lineage>
</organism>
<evidence type="ECO:0000256" key="3">
    <source>
        <dbReference type="PROSITE-ProRule" id="PRU00191"/>
    </source>
</evidence>
<dbReference type="GO" id="GO:0048013">
    <property type="term" value="P:ephrin receptor signaling pathway"/>
    <property type="evidence" value="ECO:0007669"/>
    <property type="project" value="TreeGrafter"/>
</dbReference>
<dbReference type="Proteomes" id="UP000054805">
    <property type="component" value="Unassembled WGS sequence"/>
</dbReference>
<dbReference type="PROSITE" id="PS50002">
    <property type="entry name" value="SH3"/>
    <property type="match status" value="2"/>
</dbReference>
<dbReference type="PRINTS" id="PR00452">
    <property type="entry name" value="SH3DOMAIN"/>
</dbReference>
<sequence length="349" mass="39781">LTMGEVVEYIVAKYNYQAQEAQELSVRKNERLILVDDSRNWWKVRNSGNREGYVPSNFVRRVNWKDAIGGRFDVLKESLRRKNGTNESRRTSTSLTYPNSVKTFNLNGGDQSPALNSAAKSTMPSPSSAFVCFDYQPQREDEIELRKGDQIEVLEKSSDGWWRGQCSDRVGWFPSNYVIERRLRNLHLNDNFDFTRLDNNNKNSNGAIQSSFGCHASPSAARRRLEVSRNCAVANGSACRLFGNRQWYFGKMTREQSEKLLDEYGSDGDYLIRDSETNVRPGDLSISMKAPVKNKHFWIQVDSNGFRIGNRLFSTIDELISHYMIKPISSNGRGGDLHLVKSLLAVVEP</sequence>
<dbReference type="GO" id="GO:0030971">
    <property type="term" value="F:receptor tyrosine kinase binding"/>
    <property type="evidence" value="ECO:0007669"/>
    <property type="project" value="TreeGrafter"/>
</dbReference>
<feature type="domain" description="SH3" evidence="6">
    <location>
        <begin position="5"/>
        <end position="64"/>
    </location>
</feature>
<evidence type="ECO:0000313" key="9">
    <source>
        <dbReference type="EMBL" id="KRZ38888.1"/>
    </source>
</evidence>
<dbReference type="EMBL" id="JYDV01000041">
    <property type="protein sequence ID" value="KRZ38888.1"/>
    <property type="molecule type" value="Genomic_DNA"/>
</dbReference>
<comment type="caution">
    <text evidence="9">The sequence shown here is derived from an EMBL/GenBank/DDBJ whole genome shotgun (WGS) entry which is preliminary data.</text>
</comment>
<dbReference type="SMART" id="SM00326">
    <property type="entry name" value="SH3"/>
    <property type="match status" value="2"/>
</dbReference>
<dbReference type="InterPro" id="IPR036860">
    <property type="entry name" value="SH2_dom_sf"/>
</dbReference>
<reference evidence="10 11" key="1">
    <citation type="submission" date="2015-01" db="EMBL/GenBank/DDBJ databases">
        <title>Evolution of Trichinella species and genotypes.</title>
        <authorList>
            <person name="Korhonen P.K."/>
            <person name="Edoardo P."/>
            <person name="Giuseppe L.R."/>
            <person name="Gasser R.B."/>
        </authorList>
    </citation>
    <scope>NUCLEOTIDE SEQUENCE [LARGE SCALE GENOMIC DNA]</scope>
    <source>
        <strain evidence="7">ISS141</strain>
        <strain evidence="9">ISS176</strain>
        <strain evidence="8">ISS588</strain>
    </source>
</reference>
<gene>
    <name evidence="9" type="primary">NCK2</name>
    <name evidence="8" type="ORF">T4B_1980</name>
    <name evidence="9" type="ORF">T4C_13169</name>
    <name evidence="7" type="ORF">T4E_1985</name>
</gene>
<accession>A0A0V1JVF2</accession>
<dbReference type="Proteomes" id="UP000054826">
    <property type="component" value="Unassembled WGS sequence"/>
</dbReference>
<dbReference type="Pfam" id="PF00018">
    <property type="entry name" value="SH3_1"/>
    <property type="match status" value="2"/>
</dbReference>
<dbReference type="PROSITE" id="PS50001">
    <property type="entry name" value="SH2"/>
    <property type="match status" value="1"/>
</dbReference>
<dbReference type="Proteomes" id="UP000054815">
    <property type="component" value="Unassembled WGS sequence"/>
</dbReference>
<dbReference type="PANTHER" id="PTHR19969:SF14">
    <property type="entry name" value="DREADLOCKS, ISOFORM B"/>
    <property type="match status" value="1"/>
</dbReference>
<dbReference type="Gene3D" id="2.30.30.40">
    <property type="entry name" value="SH3 Domains"/>
    <property type="match status" value="2"/>
</dbReference>
<feature type="domain" description="SH2" evidence="5">
    <location>
        <begin position="247"/>
        <end position="323"/>
    </location>
</feature>
<dbReference type="GO" id="GO:0005737">
    <property type="term" value="C:cytoplasm"/>
    <property type="evidence" value="ECO:0007669"/>
    <property type="project" value="TreeGrafter"/>
</dbReference>
<protein>
    <submittedName>
        <fullName evidence="9">Cytoplasmic protein NCK2</fullName>
    </submittedName>
</protein>
<dbReference type="AlphaFoldDB" id="A0A0V1JVF2"/>
<feature type="domain" description="SH3" evidence="6">
    <location>
        <begin position="124"/>
        <end position="183"/>
    </location>
</feature>
<dbReference type="PRINTS" id="PR00499">
    <property type="entry name" value="P67PHOX"/>
</dbReference>
<evidence type="ECO:0000259" key="5">
    <source>
        <dbReference type="PROSITE" id="PS50001"/>
    </source>
</evidence>
<evidence type="ECO:0000313" key="8">
    <source>
        <dbReference type="EMBL" id="KRZ28337.1"/>
    </source>
</evidence>
<dbReference type="SMART" id="SM00252">
    <property type="entry name" value="SH2"/>
    <property type="match status" value="1"/>
</dbReference>
<keyword evidence="10" id="KW-1185">Reference proteome</keyword>
<evidence type="ECO:0000313" key="12">
    <source>
        <dbReference type="Proteomes" id="UP000054826"/>
    </source>
</evidence>
<dbReference type="GO" id="GO:0035591">
    <property type="term" value="F:signaling adaptor activity"/>
    <property type="evidence" value="ECO:0007669"/>
    <property type="project" value="TreeGrafter"/>
</dbReference>
<evidence type="ECO:0000256" key="2">
    <source>
        <dbReference type="ARBA" id="ARBA00022999"/>
    </source>
</evidence>
<dbReference type="Gene3D" id="3.30.505.10">
    <property type="entry name" value="SH2 domain"/>
    <property type="match status" value="1"/>
</dbReference>
<dbReference type="SUPFAM" id="SSF55550">
    <property type="entry name" value="SH2 domain"/>
    <property type="match status" value="1"/>
</dbReference>
<dbReference type="PANTHER" id="PTHR19969">
    <property type="entry name" value="SH2-SH3 ADAPTOR PROTEIN-RELATED"/>
    <property type="match status" value="1"/>
</dbReference>
<dbReference type="EMBL" id="JYDU01000028">
    <property type="protein sequence ID" value="KRX97703.1"/>
    <property type="molecule type" value="Genomic_DNA"/>
</dbReference>
<evidence type="ECO:0000313" key="10">
    <source>
        <dbReference type="Proteomes" id="UP000054805"/>
    </source>
</evidence>
<dbReference type="InterPro" id="IPR036028">
    <property type="entry name" value="SH3-like_dom_sf"/>
</dbReference>
<dbReference type="Pfam" id="PF00017">
    <property type="entry name" value="SH2"/>
    <property type="match status" value="1"/>
</dbReference>
<dbReference type="EMBL" id="JYDS01000059">
    <property type="protein sequence ID" value="KRZ28337.1"/>
    <property type="molecule type" value="Genomic_DNA"/>
</dbReference>
<evidence type="ECO:0000256" key="4">
    <source>
        <dbReference type="PROSITE-ProRule" id="PRU00192"/>
    </source>
</evidence>
<dbReference type="SUPFAM" id="SSF50044">
    <property type="entry name" value="SH3-domain"/>
    <property type="match status" value="2"/>
</dbReference>
<keyword evidence="2 3" id="KW-0727">SH2 domain</keyword>
<evidence type="ECO:0000313" key="7">
    <source>
        <dbReference type="EMBL" id="KRX97703.1"/>
    </source>
</evidence>
<dbReference type="InterPro" id="IPR000980">
    <property type="entry name" value="SH2"/>
</dbReference>